<dbReference type="RefSeq" id="WP_213348743.1">
    <property type="nucleotide sequence ID" value="NZ_JAEDAM010000018.1"/>
</dbReference>
<dbReference type="EMBL" id="JAEDAM010000018">
    <property type="protein sequence ID" value="MBS8121830.1"/>
    <property type="molecule type" value="Genomic_DNA"/>
</dbReference>
<proteinExistence type="predicted"/>
<dbReference type="GO" id="GO:0051301">
    <property type="term" value="P:cell division"/>
    <property type="evidence" value="ECO:0007669"/>
    <property type="project" value="UniProtKB-KW"/>
</dbReference>
<gene>
    <name evidence="2" type="ORF">VAMP_30n101</name>
</gene>
<dbReference type="Proteomes" id="UP000680365">
    <property type="component" value="Unassembled WGS sequence"/>
</dbReference>
<keyword evidence="2" id="KW-0132">Cell division</keyword>
<feature type="transmembrane region" description="Helical" evidence="1">
    <location>
        <begin position="255"/>
        <end position="272"/>
    </location>
</feature>
<dbReference type="PANTHER" id="PTHR47755">
    <property type="entry name" value="CELL DIVISION PROTEIN FTSX"/>
    <property type="match status" value="1"/>
</dbReference>
<dbReference type="InterPro" id="IPR004513">
    <property type="entry name" value="FtsX"/>
</dbReference>
<accession>A0ABS5QKT2</accession>
<keyword evidence="1" id="KW-0472">Membrane</keyword>
<feature type="transmembrane region" description="Helical" evidence="1">
    <location>
        <begin position="171"/>
        <end position="198"/>
    </location>
</feature>
<protein>
    <submittedName>
        <fullName evidence="2">Cell division protein FtsX</fullName>
    </submittedName>
</protein>
<name>A0ABS5QKT2_9BACT</name>
<organism evidence="2 3">
    <name type="scientific">Candidatus Vampirococcus lugosii</name>
    <dbReference type="NCBI Taxonomy" id="2789015"/>
    <lineage>
        <taxon>Bacteria</taxon>
        <taxon>Candidatus Absconditibacteriota</taxon>
        <taxon>Vampirococcus</taxon>
    </lineage>
</organism>
<keyword evidence="1" id="KW-1133">Transmembrane helix</keyword>
<sequence>MITKNFLYLIKASFFQFIGIAILISFLLFFLNTLFATSFGIENFGSDVKNKLGVYFYIQDIDENSDYISSKIVNLSSELESGGLNVEYYSKSDALGLIENKIPEIIATFETYGIENPLPPTLYVLFENNEEYEFMKNTVASYEEIIINIEDVIQGQSFDDQKERIANIINLTNFIVIFSYFLISVLLIIIITFLMYVIKSSFYTFYNQIEVAKLLGAQYFQIKFPFFIKMFFILLFGKVFMMGYMYFLANYLDTYLYNLFTFSFIEYISAYYEDIIYIISIQFVIVLFFSILISNFFLNRLIKKI</sequence>
<feature type="transmembrane region" description="Helical" evidence="1">
    <location>
        <begin position="226"/>
        <end position="248"/>
    </location>
</feature>
<feature type="transmembrane region" description="Helical" evidence="1">
    <location>
        <begin position="6"/>
        <end position="31"/>
    </location>
</feature>
<evidence type="ECO:0000313" key="2">
    <source>
        <dbReference type="EMBL" id="MBS8121830.1"/>
    </source>
</evidence>
<evidence type="ECO:0000256" key="1">
    <source>
        <dbReference type="SAM" id="Phobius"/>
    </source>
</evidence>
<feature type="transmembrane region" description="Helical" evidence="1">
    <location>
        <begin position="278"/>
        <end position="298"/>
    </location>
</feature>
<keyword evidence="2" id="KW-0131">Cell cycle</keyword>
<keyword evidence="1" id="KW-0812">Transmembrane</keyword>
<dbReference type="PANTHER" id="PTHR47755:SF1">
    <property type="entry name" value="CELL DIVISION PROTEIN FTSX"/>
    <property type="match status" value="1"/>
</dbReference>
<keyword evidence="3" id="KW-1185">Reference proteome</keyword>
<reference evidence="2 3" key="1">
    <citation type="journal article" date="2021" name="Nat. Commun.">
        <title>Reductive evolution and unique predatory mode in the CPR bacterium Vampirococcus lugosii.</title>
        <authorList>
            <person name="Moreira D."/>
            <person name="Zivanovic Y."/>
            <person name="Lopez-Archilla A.I."/>
            <person name="Iniesto M."/>
            <person name="Lopez-Garcia P."/>
        </authorList>
    </citation>
    <scope>NUCLEOTIDE SEQUENCE [LARGE SCALE GENOMIC DNA]</scope>
    <source>
        <strain evidence="2">Chiprana</strain>
    </source>
</reference>
<evidence type="ECO:0000313" key="3">
    <source>
        <dbReference type="Proteomes" id="UP000680365"/>
    </source>
</evidence>
<comment type="caution">
    <text evidence="2">The sequence shown here is derived from an EMBL/GenBank/DDBJ whole genome shotgun (WGS) entry which is preliminary data.</text>
</comment>